<dbReference type="AlphaFoldDB" id="A0A0E9PLQ4"/>
<dbReference type="EMBL" id="GBXM01103138">
    <property type="protein sequence ID" value="JAH05439.1"/>
    <property type="molecule type" value="Transcribed_RNA"/>
</dbReference>
<reference evidence="1" key="1">
    <citation type="submission" date="2014-11" db="EMBL/GenBank/DDBJ databases">
        <authorList>
            <person name="Amaro Gonzalez C."/>
        </authorList>
    </citation>
    <scope>NUCLEOTIDE SEQUENCE</scope>
</reference>
<protein>
    <submittedName>
        <fullName evidence="1">Uncharacterized protein</fullName>
    </submittedName>
</protein>
<sequence>MANPAKNHTRGFESKAC</sequence>
<evidence type="ECO:0000313" key="1">
    <source>
        <dbReference type="EMBL" id="JAH05439.1"/>
    </source>
</evidence>
<proteinExistence type="predicted"/>
<reference evidence="1" key="2">
    <citation type="journal article" date="2015" name="Fish Shellfish Immunol.">
        <title>Early steps in the European eel (Anguilla anguilla)-Vibrio vulnificus interaction in the gills: Role of the RtxA13 toxin.</title>
        <authorList>
            <person name="Callol A."/>
            <person name="Pajuelo D."/>
            <person name="Ebbesson L."/>
            <person name="Teles M."/>
            <person name="MacKenzie S."/>
            <person name="Amaro C."/>
        </authorList>
    </citation>
    <scope>NUCLEOTIDE SEQUENCE</scope>
</reference>
<accession>A0A0E9PLQ4</accession>
<name>A0A0E9PLQ4_ANGAN</name>
<organism evidence="1">
    <name type="scientific">Anguilla anguilla</name>
    <name type="common">European freshwater eel</name>
    <name type="synonym">Muraena anguilla</name>
    <dbReference type="NCBI Taxonomy" id="7936"/>
    <lineage>
        <taxon>Eukaryota</taxon>
        <taxon>Metazoa</taxon>
        <taxon>Chordata</taxon>
        <taxon>Craniata</taxon>
        <taxon>Vertebrata</taxon>
        <taxon>Euteleostomi</taxon>
        <taxon>Actinopterygii</taxon>
        <taxon>Neopterygii</taxon>
        <taxon>Teleostei</taxon>
        <taxon>Anguilliformes</taxon>
        <taxon>Anguillidae</taxon>
        <taxon>Anguilla</taxon>
    </lineage>
</organism>